<evidence type="ECO:0000313" key="8">
    <source>
        <dbReference type="Proteomes" id="UP000219050"/>
    </source>
</evidence>
<evidence type="ECO:0000256" key="5">
    <source>
        <dbReference type="ARBA" id="ARBA00023098"/>
    </source>
</evidence>
<comment type="similarity">
    <text evidence="1">Belongs to the CFA/CMAS family.</text>
</comment>
<dbReference type="PANTHER" id="PTHR43667">
    <property type="entry name" value="CYCLOPROPANE-FATTY-ACYL-PHOSPHOLIPID SYNTHASE"/>
    <property type="match status" value="1"/>
</dbReference>
<feature type="compositionally biased region" description="Basic and acidic residues" evidence="6">
    <location>
        <begin position="449"/>
        <end position="458"/>
    </location>
</feature>
<dbReference type="GO" id="GO:0008610">
    <property type="term" value="P:lipid biosynthetic process"/>
    <property type="evidence" value="ECO:0007669"/>
    <property type="project" value="InterPro"/>
</dbReference>
<evidence type="ECO:0000256" key="4">
    <source>
        <dbReference type="ARBA" id="ARBA00022691"/>
    </source>
</evidence>
<evidence type="ECO:0000256" key="2">
    <source>
        <dbReference type="ARBA" id="ARBA00022603"/>
    </source>
</evidence>
<dbReference type="EMBL" id="CP021408">
    <property type="protein sequence ID" value="ATI43939.1"/>
    <property type="molecule type" value="Genomic_DNA"/>
</dbReference>
<dbReference type="PIRSF" id="PIRSF003085">
    <property type="entry name" value="CMAS"/>
    <property type="match status" value="1"/>
</dbReference>
<dbReference type="Gene3D" id="3.40.50.150">
    <property type="entry name" value="Vaccinia Virus protein VP39"/>
    <property type="match status" value="1"/>
</dbReference>
<dbReference type="AlphaFoldDB" id="A0A291M4U2"/>
<dbReference type="GO" id="GO:0032259">
    <property type="term" value="P:methylation"/>
    <property type="evidence" value="ECO:0007669"/>
    <property type="project" value="UniProtKB-KW"/>
</dbReference>
<dbReference type="CDD" id="cd02440">
    <property type="entry name" value="AdoMet_MTases"/>
    <property type="match status" value="1"/>
</dbReference>
<keyword evidence="8" id="KW-1185">Reference proteome</keyword>
<reference evidence="7 8" key="1">
    <citation type="submission" date="2017-05" db="EMBL/GenBank/DDBJ databases">
        <title>Comparative genomic and metabolic analysis of manganese-oxidizing mechanisms in Celeribater manganoxidans DY25T: its adaption to the environment of polymetallic nodule.</title>
        <authorList>
            <person name="Wang X."/>
        </authorList>
    </citation>
    <scope>NUCLEOTIDE SEQUENCE [LARGE SCALE GENOMIC DNA]</scope>
    <source>
        <strain evidence="7 8">DY25</strain>
        <plasmid evidence="8">pdy25-d</plasmid>
    </source>
</reference>
<dbReference type="GO" id="GO:0008168">
    <property type="term" value="F:methyltransferase activity"/>
    <property type="evidence" value="ECO:0007669"/>
    <property type="project" value="UniProtKB-KW"/>
</dbReference>
<dbReference type="OrthoDB" id="9782855at2"/>
<keyword evidence="3" id="KW-0808">Transferase</keyword>
<dbReference type="InterPro" id="IPR050723">
    <property type="entry name" value="CFA/CMAS"/>
</dbReference>
<evidence type="ECO:0008006" key="9">
    <source>
        <dbReference type="Google" id="ProtNLM"/>
    </source>
</evidence>
<evidence type="ECO:0000256" key="6">
    <source>
        <dbReference type="SAM" id="MobiDB-lite"/>
    </source>
</evidence>
<evidence type="ECO:0000256" key="1">
    <source>
        <dbReference type="ARBA" id="ARBA00010815"/>
    </source>
</evidence>
<keyword evidence="4" id="KW-0949">S-adenosyl-L-methionine</keyword>
<keyword evidence="5" id="KW-0443">Lipid metabolism</keyword>
<evidence type="ECO:0000256" key="3">
    <source>
        <dbReference type="ARBA" id="ARBA00022679"/>
    </source>
</evidence>
<dbReference type="InterPro" id="IPR029063">
    <property type="entry name" value="SAM-dependent_MTases_sf"/>
</dbReference>
<proteinExistence type="inferred from homology"/>
<dbReference type="SUPFAM" id="SSF53335">
    <property type="entry name" value="S-adenosyl-L-methionine-dependent methyltransferases"/>
    <property type="match status" value="2"/>
</dbReference>
<keyword evidence="7" id="KW-0614">Plasmid</keyword>
<sequence>MQTTLFSKFVRRYIRRGNLTIRFPDGHVARFGDGHGRALRFHLTSRRAMWRLALHPDLALGELFMEDRLRMEQGRIHDLLELIFTNVRTDQLTGMQQLTRRGSALRARLGQVNTPLRARRNVAHHYDLNDDLYRLFLEEDRQYSCAYFEHPAATLEEAQLAKKRHVAAKLHLPPAPDYAETETVLNGSPAQGQANRAARNGHAAPGTVRTSPARSNGHAAPRPAPSVLDIGSGWGGLGLYLARHYGADVTGVTLSREQHRVSNDRARRAGLDGRVRFEMQDYRSLARRFDRIVSVGMFEHVGRAHIDTFFACIADLLAPDGVMLLHYIGQSGPPAPTSAWVRKYIFPGGDMPALSEVLPAIERHGLIVTDIEVLRLHYAETLRHWRERFLARRQEAVALYDERFARMWEFYLAAAETSFRHQRLVVHQIQLARRLNALPVTRDYITAEEARLRPRDGGGDSPLPAPHSVTDPARSAAGADPSRPH</sequence>
<keyword evidence="2" id="KW-0489">Methyltransferase</keyword>
<dbReference type="InterPro" id="IPR003333">
    <property type="entry name" value="CMAS"/>
</dbReference>
<dbReference type="PANTHER" id="PTHR43667:SF1">
    <property type="entry name" value="CYCLOPROPANE-FATTY-ACYL-PHOSPHOLIPID SYNTHASE"/>
    <property type="match status" value="1"/>
</dbReference>
<protein>
    <recommendedName>
        <fullName evidence="9">Cyclopropane-fatty-acyl-phospholipid synthase</fullName>
    </recommendedName>
</protein>
<gene>
    <name evidence="7" type="ORF">CBW24_17505</name>
</gene>
<dbReference type="Proteomes" id="UP000219050">
    <property type="component" value="Plasmid pDY25-D"/>
</dbReference>
<accession>A0A291M4U2</accession>
<organism evidence="7 8">
    <name type="scientific">Pacificitalea manganoxidans</name>
    <dbReference type="NCBI Taxonomy" id="1411902"/>
    <lineage>
        <taxon>Bacteria</taxon>
        <taxon>Pseudomonadati</taxon>
        <taxon>Pseudomonadota</taxon>
        <taxon>Alphaproteobacteria</taxon>
        <taxon>Rhodobacterales</taxon>
        <taxon>Paracoccaceae</taxon>
        <taxon>Pacificitalea</taxon>
    </lineage>
</organism>
<dbReference type="RefSeq" id="WP_097374556.1">
    <property type="nucleotide sequence ID" value="NZ_CP021408.1"/>
</dbReference>
<dbReference type="Pfam" id="PF02353">
    <property type="entry name" value="CMAS"/>
    <property type="match status" value="2"/>
</dbReference>
<geneLocation type="plasmid" evidence="8">
    <name>pdy25-d</name>
</geneLocation>
<feature type="region of interest" description="Disordered" evidence="6">
    <location>
        <begin position="188"/>
        <end position="225"/>
    </location>
</feature>
<name>A0A291M4U2_9RHOB</name>
<evidence type="ECO:0000313" key="7">
    <source>
        <dbReference type="EMBL" id="ATI43939.1"/>
    </source>
</evidence>
<feature type="region of interest" description="Disordered" evidence="6">
    <location>
        <begin position="449"/>
        <end position="485"/>
    </location>
</feature>
<dbReference type="KEGG" id="cmag:CBW24_17505"/>